<evidence type="ECO:0000256" key="1">
    <source>
        <dbReference type="SAM" id="MobiDB-lite"/>
    </source>
</evidence>
<protein>
    <submittedName>
        <fullName evidence="3">PiggyBac transposable element</fullName>
    </submittedName>
</protein>
<evidence type="ECO:0000313" key="3">
    <source>
        <dbReference type="EMBL" id="BDT62897.1"/>
    </source>
</evidence>
<feature type="region of interest" description="Disordered" evidence="1">
    <location>
        <begin position="327"/>
        <end position="358"/>
    </location>
</feature>
<accession>A0A9C7EYW4</accession>
<evidence type="ECO:0000256" key="2">
    <source>
        <dbReference type="SAM" id="Phobius"/>
    </source>
</evidence>
<feature type="transmembrane region" description="Helical" evidence="2">
    <location>
        <begin position="402"/>
        <end position="429"/>
    </location>
</feature>
<feature type="compositionally biased region" description="Low complexity" evidence="1">
    <location>
        <begin position="328"/>
        <end position="356"/>
    </location>
</feature>
<keyword evidence="2" id="KW-0472">Membrane</keyword>
<dbReference type="EMBL" id="LC738879">
    <property type="protein sequence ID" value="BDT62897.1"/>
    <property type="molecule type" value="Genomic_DNA"/>
</dbReference>
<keyword evidence="2" id="KW-0812">Transmembrane</keyword>
<reference evidence="3" key="1">
    <citation type="submission" date="2022-10" db="EMBL/GenBank/DDBJ databases">
        <title>Genome sequences of endogenous nimaviruses in decapod crustaceans.</title>
        <authorList>
            <person name="Kawato S."/>
            <person name="Nozaki R."/>
            <person name="Kondo H."/>
            <person name="Hirono I."/>
        </authorList>
    </citation>
    <scope>NUCLEOTIDE SEQUENCE</scope>
    <source>
        <strain evidence="3">Ube2021</strain>
    </source>
</reference>
<organism evidence="3">
    <name type="scientific">Trachysalambria curvirostris majanivirus</name>
    <dbReference type="NCBI Taxonomy" id="2984281"/>
    <lineage>
        <taxon>Viruses</taxon>
        <taxon>Viruses incertae sedis</taxon>
        <taxon>Naldaviricetes</taxon>
        <taxon>Nimaviridae</taxon>
    </lineage>
</organism>
<name>A0A9C7EYW4_9VIRU</name>
<keyword evidence="2" id="KW-1133">Transmembrane helix</keyword>
<proteinExistence type="predicted"/>
<sequence length="430" mass="49060">MTYYKMLSIILTFGTLLVMADPKIRLNQANYIDIICQHCLSQNNSVNNDTHYGINIVPYLNDANPSGFIFVPSWFNEDGCLRGPYNKTTLIKSDKKLAIIVYKYMLDKHIAVPIWYKDEIEIIVDNNNEDQSYIYLWDIDNHNITNLGVDDNNNNNIYLERYGTYLNGKGNMCIFKSKGVENEDVINNNNKNNTDDKSKISELEITSSDEDKNIHFNKTNNTGDNIIDKHYETTTTNKSAILTIISGYSKVDITAPLNNNGSDNNNKENYSNIFVDKQPLDWNHMKTLTENLTETNTTTTIISTTIPTKITTKLDYLKADMTIIPLDNGNNNNNKDTTTTNSNENNDENGNNSVVNEQPLDQHNNKMLTKNNSVVDEQPLNQYNDMLTKYISETTANIESKFLLLFILTLIIIIVCMYFLLLSCAIFICN</sequence>